<evidence type="ECO:0000313" key="5">
    <source>
        <dbReference type="Proteomes" id="UP000230790"/>
    </source>
</evidence>
<reference evidence="4 5" key="1">
    <citation type="submission" date="2017-11" db="EMBL/GenBank/DDBJ databases">
        <title>Evolution of Phototrophy in the Chloroflexi Phylum Driven by Horizontal Gene Transfer.</title>
        <authorList>
            <person name="Ward L.M."/>
            <person name="Hemp J."/>
            <person name="Shih P.M."/>
            <person name="Mcglynn S.E."/>
            <person name="Fischer W."/>
        </authorList>
    </citation>
    <scope>NUCLEOTIDE SEQUENCE [LARGE SCALE GENOMIC DNA]</scope>
    <source>
        <strain evidence="4">JP3_7</strain>
    </source>
</reference>
<dbReference type="Pfam" id="PF00534">
    <property type="entry name" value="Glycos_transf_1"/>
    <property type="match status" value="1"/>
</dbReference>
<evidence type="ECO:0000259" key="3">
    <source>
        <dbReference type="Pfam" id="PF13439"/>
    </source>
</evidence>
<protein>
    <submittedName>
        <fullName evidence="4">Glycosyltransferase family 1 protein</fullName>
    </submittedName>
</protein>
<evidence type="ECO:0000313" key="4">
    <source>
        <dbReference type="EMBL" id="PJF46404.1"/>
    </source>
</evidence>
<dbReference type="InterPro" id="IPR001296">
    <property type="entry name" value="Glyco_trans_1"/>
</dbReference>
<comment type="caution">
    <text evidence="4">The sequence shown here is derived from an EMBL/GenBank/DDBJ whole genome shotgun (WGS) entry which is preliminary data.</text>
</comment>
<dbReference type="AlphaFoldDB" id="A0A2M8Q9F5"/>
<gene>
    <name evidence="4" type="ORF">CUN48_13970</name>
</gene>
<dbReference type="GO" id="GO:0016757">
    <property type="term" value="F:glycosyltransferase activity"/>
    <property type="evidence" value="ECO:0007669"/>
    <property type="project" value="InterPro"/>
</dbReference>
<dbReference type="EMBL" id="PGTN01000229">
    <property type="protein sequence ID" value="PJF46404.1"/>
    <property type="molecule type" value="Genomic_DNA"/>
</dbReference>
<dbReference type="Proteomes" id="UP000230790">
    <property type="component" value="Unassembled WGS sequence"/>
</dbReference>
<keyword evidence="1 4" id="KW-0808">Transferase</keyword>
<feature type="domain" description="Glycosyltransferase subfamily 4-like N-terminal" evidence="3">
    <location>
        <begin position="54"/>
        <end position="185"/>
    </location>
</feature>
<feature type="domain" description="Glycosyl transferase family 1" evidence="2">
    <location>
        <begin position="209"/>
        <end position="324"/>
    </location>
</feature>
<dbReference type="PANTHER" id="PTHR46401">
    <property type="entry name" value="GLYCOSYLTRANSFERASE WBBK-RELATED"/>
    <property type="match status" value="1"/>
</dbReference>
<sequence length="325" mass="35881">MDASHSLRVAVNGWMAGRLASGSGQYLAHLLDWLPRTAPTARIALLQPVHRAVANTGPEESRRLWPQIEVVPVSLPPLPENIVKVWWEQVAAPLAARRLGADVYFVPYWAPPAWSPLPVVTTIHDLIPLLLPAYRGGFPQRLYTRLVCWTARRATAILTVSEAAARDIVTHLQVEPARVHVVYHGPNQEGFATVDAAHLQRVRTRYALPERFFLYLGGFDVRKNVQAVIEGYARFRARGGDPTIKLVLAGAPPTQDTPFFPDPRRLAQEAGCAADVHFCGWIEEEDKPALYALATAFVFPSLYEGFGMMLLEAMQAGAPVITSKG</sequence>
<dbReference type="Pfam" id="PF13439">
    <property type="entry name" value="Glyco_transf_4"/>
    <property type="match status" value="1"/>
</dbReference>
<dbReference type="InterPro" id="IPR028098">
    <property type="entry name" value="Glyco_trans_4-like_N"/>
</dbReference>
<evidence type="ECO:0000259" key="2">
    <source>
        <dbReference type="Pfam" id="PF00534"/>
    </source>
</evidence>
<proteinExistence type="predicted"/>
<dbReference type="Gene3D" id="3.40.50.2000">
    <property type="entry name" value="Glycogen Phosphorylase B"/>
    <property type="match status" value="2"/>
</dbReference>
<dbReference type="GO" id="GO:0009103">
    <property type="term" value="P:lipopolysaccharide biosynthetic process"/>
    <property type="evidence" value="ECO:0007669"/>
    <property type="project" value="TreeGrafter"/>
</dbReference>
<accession>A0A2M8Q9F5</accession>
<dbReference type="CDD" id="cd03809">
    <property type="entry name" value="GT4_MtfB-like"/>
    <property type="match status" value="1"/>
</dbReference>
<name>A0A2M8Q9F5_9CHLR</name>
<evidence type="ECO:0000256" key="1">
    <source>
        <dbReference type="ARBA" id="ARBA00022679"/>
    </source>
</evidence>
<organism evidence="4 5">
    <name type="scientific">Candidatus Thermofonsia Clade 3 bacterium</name>
    <dbReference type="NCBI Taxonomy" id="2364212"/>
    <lineage>
        <taxon>Bacteria</taxon>
        <taxon>Bacillati</taxon>
        <taxon>Chloroflexota</taxon>
        <taxon>Candidatus Thermofontia</taxon>
        <taxon>Candidatus Thermofonsia Clade 3</taxon>
    </lineage>
</organism>
<dbReference type="SUPFAM" id="SSF53756">
    <property type="entry name" value="UDP-Glycosyltransferase/glycogen phosphorylase"/>
    <property type="match status" value="1"/>
</dbReference>
<dbReference type="PANTHER" id="PTHR46401:SF2">
    <property type="entry name" value="GLYCOSYLTRANSFERASE WBBK-RELATED"/>
    <property type="match status" value="1"/>
</dbReference>